<dbReference type="InterPro" id="IPR036397">
    <property type="entry name" value="RNaseH_sf"/>
</dbReference>
<gene>
    <name evidence="1" type="primary">B7P43_G14714</name>
    <name evidence="1" type="ORF">TNCV_4199941</name>
</gene>
<proteinExistence type="predicted"/>
<name>A0A8X7BHT1_TRICX</name>
<dbReference type="GO" id="GO:0003676">
    <property type="term" value="F:nucleic acid binding"/>
    <property type="evidence" value="ECO:0007669"/>
    <property type="project" value="InterPro"/>
</dbReference>
<comment type="caution">
    <text evidence="1">The sequence shown here is derived from an EMBL/GenBank/DDBJ whole genome shotgun (WGS) entry which is preliminary data.</text>
</comment>
<reference evidence="1" key="1">
    <citation type="submission" date="2020-08" db="EMBL/GenBank/DDBJ databases">
        <title>Multicomponent nature underlies the extraordinary mechanical properties of spider dragline silk.</title>
        <authorList>
            <person name="Kono N."/>
            <person name="Nakamura H."/>
            <person name="Mori M."/>
            <person name="Yoshida Y."/>
            <person name="Ohtoshi R."/>
            <person name="Malay A.D."/>
            <person name="Moran D.A.P."/>
            <person name="Tomita M."/>
            <person name="Numata K."/>
            <person name="Arakawa K."/>
        </authorList>
    </citation>
    <scope>NUCLEOTIDE SEQUENCE</scope>
</reference>
<sequence length="148" mass="16628">MVKRGENRPFFGHVTCLGGGGLIRSLLIKIALLEIASVSHYQDQSETSFLGKSGSNKPQLHAVLRELTFSLFARRHPLIYHLVVFFLKAQVYKHRPTTLQALKEAIIQAVAAIPPEMTPRIMDNFRGRLHQCVTIGGRHLADIIFKTN</sequence>
<keyword evidence="2" id="KW-1185">Reference proteome</keyword>
<dbReference type="Gene3D" id="3.30.420.10">
    <property type="entry name" value="Ribonuclease H-like superfamily/Ribonuclease H"/>
    <property type="match status" value="1"/>
</dbReference>
<evidence type="ECO:0000313" key="2">
    <source>
        <dbReference type="Proteomes" id="UP000887159"/>
    </source>
</evidence>
<protein>
    <submittedName>
        <fullName evidence="1">Uncharacterized protein</fullName>
    </submittedName>
</protein>
<evidence type="ECO:0000313" key="1">
    <source>
        <dbReference type="EMBL" id="GFY31683.1"/>
    </source>
</evidence>
<accession>A0A8X7BHT1</accession>
<organism evidence="1 2">
    <name type="scientific">Trichonephila clavipes</name>
    <name type="common">Golden silk orbweaver</name>
    <name type="synonym">Nephila clavipes</name>
    <dbReference type="NCBI Taxonomy" id="2585209"/>
    <lineage>
        <taxon>Eukaryota</taxon>
        <taxon>Metazoa</taxon>
        <taxon>Ecdysozoa</taxon>
        <taxon>Arthropoda</taxon>
        <taxon>Chelicerata</taxon>
        <taxon>Arachnida</taxon>
        <taxon>Araneae</taxon>
        <taxon>Araneomorphae</taxon>
        <taxon>Entelegynae</taxon>
        <taxon>Araneoidea</taxon>
        <taxon>Nephilidae</taxon>
        <taxon>Trichonephila</taxon>
    </lineage>
</organism>
<dbReference type="Proteomes" id="UP000887159">
    <property type="component" value="Unassembled WGS sequence"/>
</dbReference>
<dbReference type="EMBL" id="BMAU01021400">
    <property type="protein sequence ID" value="GFY31683.1"/>
    <property type="molecule type" value="Genomic_DNA"/>
</dbReference>
<dbReference type="AlphaFoldDB" id="A0A8X7BHT1"/>